<protein>
    <submittedName>
        <fullName evidence="3">Protein-disulfide isomerase</fullName>
    </submittedName>
</protein>
<keyword evidence="2" id="KW-0472">Membrane</keyword>
<name>A0A3G1B455_9ARCH</name>
<dbReference type="RefSeq" id="WP_048189205.1">
    <property type="nucleotide sequence ID" value="NZ_CP011097.1"/>
</dbReference>
<accession>A0A3G1B455</accession>
<feature type="transmembrane region" description="Helical" evidence="2">
    <location>
        <begin position="29"/>
        <end position="50"/>
    </location>
</feature>
<sequence length="205" mass="23522">MGNNRESRREKERENYADRQKASKQKNTLIAIGVFAVVIAIVGYASYHYYEKIAVTGTQMSGPPGAGKLGDEHEHAAILVRIFGDEFDFSLPDYQVKSPYIHFESQNGDTIHRHASNVNIGYLFHTIKVGLDDNCFTFPDKKPEHTFCTNEDYSLKFYVNHEKIPSLTDYVLNEDDRILVLYGNENQTQVDNYLMELDGLFIEKK</sequence>
<dbReference type="GeneID" id="24875077"/>
<feature type="region of interest" description="Disordered" evidence="1">
    <location>
        <begin position="1"/>
        <end position="20"/>
    </location>
</feature>
<evidence type="ECO:0000313" key="4">
    <source>
        <dbReference type="Proteomes" id="UP000266745"/>
    </source>
</evidence>
<dbReference type="EMBL" id="CP011097">
    <property type="protein sequence ID" value="AJZ76553.1"/>
    <property type="molecule type" value="Genomic_DNA"/>
</dbReference>
<dbReference type="GO" id="GO:0016853">
    <property type="term" value="F:isomerase activity"/>
    <property type="evidence" value="ECO:0007669"/>
    <property type="project" value="UniProtKB-KW"/>
</dbReference>
<evidence type="ECO:0000313" key="3">
    <source>
        <dbReference type="EMBL" id="AJZ76553.1"/>
    </source>
</evidence>
<keyword evidence="3" id="KW-0413">Isomerase</keyword>
<dbReference type="KEGG" id="tah:SU86_001610"/>
<organism evidence="3 4">
    <name type="scientific">Candidatus Nitrosotenuis cloacae</name>
    <dbReference type="NCBI Taxonomy" id="1603555"/>
    <lineage>
        <taxon>Archaea</taxon>
        <taxon>Nitrososphaerota</taxon>
        <taxon>Candidatus Nitrosotenuis</taxon>
    </lineage>
</organism>
<gene>
    <name evidence="3" type="ORF">SU86_001610</name>
</gene>
<keyword evidence="2" id="KW-0812">Transmembrane</keyword>
<keyword evidence="2" id="KW-1133">Transmembrane helix</keyword>
<proteinExistence type="predicted"/>
<dbReference type="AlphaFoldDB" id="A0A3G1B455"/>
<dbReference type="STRING" id="1603555.SU86_001610"/>
<keyword evidence="4" id="KW-1185">Reference proteome</keyword>
<evidence type="ECO:0000256" key="1">
    <source>
        <dbReference type="SAM" id="MobiDB-lite"/>
    </source>
</evidence>
<dbReference type="OrthoDB" id="10863at2157"/>
<reference evidence="3 4" key="1">
    <citation type="journal article" date="2016" name="Sci. Rep.">
        <title>A novel ammonia-oxidizing archaeon from wastewater treatment plant: Its enrichment, physiological and genomic characteristics.</title>
        <authorList>
            <person name="Li Y."/>
            <person name="Ding K."/>
            <person name="Wen X."/>
            <person name="Zhang B."/>
            <person name="Shen B."/>
            <person name="Yang Y."/>
        </authorList>
    </citation>
    <scope>NUCLEOTIDE SEQUENCE [LARGE SCALE GENOMIC DNA]</scope>
    <source>
        <strain evidence="3 4">SAT1</strain>
    </source>
</reference>
<dbReference type="Proteomes" id="UP000266745">
    <property type="component" value="Chromosome"/>
</dbReference>
<evidence type="ECO:0000256" key="2">
    <source>
        <dbReference type="SAM" id="Phobius"/>
    </source>
</evidence>